<gene>
    <name evidence="15" type="ORF">DJ017_09325</name>
</gene>
<dbReference type="RefSeq" id="WP_111528461.1">
    <property type="nucleotide sequence ID" value="NZ_JBHRSG010000004.1"/>
</dbReference>
<evidence type="ECO:0000256" key="4">
    <source>
        <dbReference type="ARBA" id="ARBA00022692"/>
    </source>
</evidence>
<dbReference type="PANTHER" id="PTHR30069:SF39">
    <property type="entry name" value="BLL6183 PROTEIN"/>
    <property type="match status" value="1"/>
</dbReference>
<evidence type="ECO:0000256" key="10">
    <source>
        <dbReference type="PROSITE-ProRule" id="PRU10144"/>
    </source>
</evidence>
<dbReference type="SUPFAM" id="SSF56935">
    <property type="entry name" value="Porins"/>
    <property type="match status" value="1"/>
</dbReference>
<evidence type="ECO:0000256" key="9">
    <source>
        <dbReference type="PROSITE-ProRule" id="PRU01360"/>
    </source>
</evidence>
<evidence type="ECO:0000256" key="5">
    <source>
        <dbReference type="ARBA" id="ARBA00022729"/>
    </source>
</evidence>
<evidence type="ECO:0000256" key="6">
    <source>
        <dbReference type="ARBA" id="ARBA00023077"/>
    </source>
</evidence>
<comment type="subcellular location">
    <subcellularLocation>
        <location evidence="1 9">Cell outer membrane</location>
        <topology evidence="1 9">Multi-pass membrane protein</topology>
    </subcellularLocation>
</comment>
<evidence type="ECO:0000256" key="12">
    <source>
        <dbReference type="SAM" id="SignalP"/>
    </source>
</evidence>
<evidence type="ECO:0000259" key="14">
    <source>
        <dbReference type="Pfam" id="PF07715"/>
    </source>
</evidence>
<feature type="domain" description="TonB-dependent receptor plug" evidence="14">
    <location>
        <begin position="46"/>
        <end position="156"/>
    </location>
</feature>
<dbReference type="Proteomes" id="UP000249254">
    <property type="component" value="Unassembled WGS sequence"/>
</dbReference>
<evidence type="ECO:0000256" key="8">
    <source>
        <dbReference type="ARBA" id="ARBA00023237"/>
    </source>
</evidence>
<keyword evidence="6 11" id="KW-0798">TonB box</keyword>
<keyword evidence="15" id="KW-0675">Receptor</keyword>
<dbReference type="InterPro" id="IPR000531">
    <property type="entry name" value="Beta-barrel_TonB"/>
</dbReference>
<dbReference type="Pfam" id="PF07715">
    <property type="entry name" value="Plug"/>
    <property type="match status" value="1"/>
</dbReference>
<name>A0A328AIV2_9CAUL</name>
<keyword evidence="3 9" id="KW-1134">Transmembrane beta strand</keyword>
<keyword evidence="2 9" id="KW-0813">Transport</keyword>
<feature type="short sequence motif" description="TonB C-terminal box" evidence="10">
    <location>
        <begin position="748"/>
        <end position="765"/>
    </location>
</feature>
<evidence type="ECO:0000256" key="2">
    <source>
        <dbReference type="ARBA" id="ARBA00022448"/>
    </source>
</evidence>
<dbReference type="PANTHER" id="PTHR30069">
    <property type="entry name" value="TONB-DEPENDENT OUTER MEMBRANE RECEPTOR"/>
    <property type="match status" value="1"/>
</dbReference>
<evidence type="ECO:0000259" key="13">
    <source>
        <dbReference type="Pfam" id="PF00593"/>
    </source>
</evidence>
<dbReference type="Gene3D" id="2.170.130.10">
    <property type="entry name" value="TonB-dependent receptor, plug domain"/>
    <property type="match status" value="1"/>
</dbReference>
<evidence type="ECO:0000256" key="11">
    <source>
        <dbReference type="RuleBase" id="RU003357"/>
    </source>
</evidence>
<comment type="caution">
    <text evidence="15">The sequence shown here is derived from an EMBL/GenBank/DDBJ whole genome shotgun (WGS) entry which is preliminary data.</text>
</comment>
<comment type="similarity">
    <text evidence="9 11">Belongs to the TonB-dependent receptor family.</text>
</comment>
<dbReference type="InterPro" id="IPR012910">
    <property type="entry name" value="Plug_dom"/>
</dbReference>
<evidence type="ECO:0000256" key="1">
    <source>
        <dbReference type="ARBA" id="ARBA00004571"/>
    </source>
</evidence>
<evidence type="ECO:0000256" key="3">
    <source>
        <dbReference type="ARBA" id="ARBA00022452"/>
    </source>
</evidence>
<keyword evidence="7 9" id="KW-0472">Membrane</keyword>
<feature type="domain" description="TonB-dependent receptor-like beta-barrel" evidence="13">
    <location>
        <begin position="233"/>
        <end position="718"/>
    </location>
</feature>
<feature type="signal peptide" evidence="12">
    <location>
        <begin position="1"/>
        <end position="20"/>
    </location>
</feature>
<reference evidence="16" key="1">
    <citation type="submission" date="2018-05" db="EMBL/GenBank/DDBJ databases">
        <authorList>
            <person name="Li X."/>
        </authorList>
    </citation>
    <scope>NUCLEOTIDE SEQUENCE [LARGE SCALE GENOMIC DNA]</scope>
    <source>
        <strain evidence="16">LX32</strain>
    </source>
</reference>
<protein>
    <submittedName>
        <fullName evidence="15">TonB-dependent receptor</fullName>
    </submittedName>
</protein>
<dbReference type="OrthoDB" id="593427at2"/>
<sequence length="765" mass="79469">MRRRLLILAAAAALPSCALAASKPAEVGGVTVVGRAPLSGAETAAEDAIGAVTTLGSDDLRPGAGSILLQALERQAPGVSLTNAQGEAYQSSLVYRGFEASPLQGVPQGLAVYVDGVRLNSPFGETVNWDLVPEAAIAGVTLQGSDPTFGLNALGGSLSVRLKTGFSDSGGEAEVSAGSFGRRHGELQYGAASDRLGVFVAASALHDDGWRRFSPTTLRQAYAGLGWREGPWSLDLGLTAADNRLTGNGPAPVELTAADRRAVFTHPDRTGDRFGQARLAANYRASDAMSLQAQAYAGRLSQRTVNGDATDAAPCAADDAILCLEDDGPVLTDGSGVAIPAFDGEGPYAVLNQGRTRTDRAGGAVQLVSTAPLAGRPNTFTAGASLDLGRTRFAASTLIGTLTADRGFAGPGVLVDQAGGPIAPVALTARTSYAGLYATDTWHATPALALTLSGRFDRAHVKLRDRIGTALDGDHPFDRFNPSAGLTYAFGGGVTAYAGYAEASRTPTPAELSCASPAAPCSLTDFFLADPPLKLVTARTWEAGLRGRRRTDGYTLTWSLGLFRADTADDIARVASDVRGRGYFENVGRTRRQGMEAQGQLAAGRWGAFVTYAFTDATFQTPLTLTSPDNPAADAAGLIHVRPGDRMPGVARQRLKASVTYQAPGWRVGVDAVASSGRPLAGDEANLTPQVPGYVVANLSGAIRLGQKVELFGSVENLADRRYATFGTFAQTSSVALSEAPGAANPRSLTPAPPRTYEIGLRVSF</sequence>
<evidence type="ECO:0000313" key="16">
    <source>
        <dbReference type="Proteomes" id="UP000249254"/>
    </source>
</evidence>
<keyword evidence="5 12" id="KW-0732">Signal</keyword>
<dbReference type="InterPro" id="IPR036942">
    <property type="entry name" value="Beta-barrel_TonB_sf"/>
</dbReference>
<organism evidence="15 16">
    <name type="scientific">Phenylobacterium soli</name>
    <dbReference type="NCBI Taxonomy" id="2170551"/>
    <lineage>
        <taxon>Bacteria</taxon>
        <taxon>Pseudomonadati</taxon>
        <taxon>Pseudomonadota</taxon>
        <taxon>Alphaproteobacteria</taxon>
        <taxon>Caulobacterales</taxon>
        <taxon>Caulobacteraceae</taxon>
        <taxon>Phenylobacterium</taxon>
    </lineage>
</organism>
<dbReference type="PROSITE" id="PS52016">
    <property type="entry name" value="TONB_DEPENDENT_REC_3"/>
    <property type="match status" value="1"/>
</dbReference>
<dbReference type="GO" id="GO:0015344">
    <property type="term" value="F:siderophore uptake transmembrane transporter activity"/>
    <property type="evidence" value="ECO:0007669"/>
    <property type="project" value="TreeGrafter"/>
</dbReference>
<keyword evidence="8 9" id="KW-0998">Cell outer membrane</keyword>
<keyword evidence="4 9" id="KW-0812">Transmembrane</keyword>
<dbReference type="InterPro" id="IPR010917">
    <property type="entry name" value="TonB_rcpt_CS"/>
</dbReference>
<accession>A0A328AIV2</accession>
<dbReference type="Gene3D" id="2.40.170.20">
    <property type="entry name" value="TonB-dependent receptor, beta-barrel domain"/>
    <property type="match status" value="1"/>
</dbReference>
<keyword evidence="16" id="KW-1185">Reference proteome</keyword>
<dbReference type="GO" id="GO:0009279">
    <property type="term" value="C:cell outer membrane"/>
    <property type="evidence" value="ECO:0007669"/>
    <property type="project" value="UniProtKB-SubCell"/>
</dbReference>
<feature type="chain" id="PRO_5016441836" evidence="12">
    <location>
        <begin position="21"/>
        <end position="765"/>
    </location>
</feature>
<evidence type="ECO:0000313" key="15">
    <source>
        <dbReference type="EMBL" id="RAK54710.1"/>
    </source>
</evidence>
<dbReference type="InterPro" id="IPR039426">
    <property type="entry name" value="TonB-dep_rcpt-like"/>
</dbReference>
<evidence type="ECO:0000256" key="7">
    <source>
        <dbReference type="ARBA" id="ARBA00023136"/>
    </source>
</evidence>
<dbReference type="AlphaFoldDB" id="A0A328AIV2"/>
<dbReference type="Pfam" id="PF00593">
    <property type="entry name" value="TonB_dep_Rec_b-barrel"/>
    <property type="match status" value="1"/>
</dbReference>
<dbReference type="InterPro" id="IPR037066">
    <property type="entry name" value="Plug_dom_sf"/>
</dbReference>
<proteinExistence type="inferred from homology"/>
<dbReference type="GO" id="GO:0044718">
    <property type="term" value="P:siderophore transmembrane transport"/>
    <property type="evidence" value="ECO:0007669"/>
    <property type="project" value="TreeGrafter"/>
</dbReference>
<dbReference type="PROSITE" id="PS01156">
    <property type="entry name" value="TONB_DEPENDENT_REC_2"/>
    <property type="match status" value="1"/>
</dbReference>
<dbReference type="EMBL" id="QFYQ01000001">
    <property type="protein sequence ID" value="RAK54710.1"/>
    <property type="molecule type" value="Genomic_DNA"/>
</dbReference>